<dbReference type="WBParaSite" id="TCLT_0000450601-mRNA-1">
    <property type="protein sequence ID" value="TCLT_0000450601-mRNA-1"/>
    <property type="gene ID" value="TCLT_0000450601"/>
</dbReference>
<evidence type="ECO:0000313" key="2">
    <source>
        <dbReference type="EMBL" id="VDN01613.1"/>
    </source>
</evidence>
<evidence type="ECO:0000313" key="4">
    <source>
        <dbReference type="WBParaSite" id="TCLT_0000450601-mRNA-1"/>
    </source>
</evidence>
<evidence type="ECO:0000256" key="1">
    <source>
        <dbReference type="SAM" id="MobiDB-lite"/>
    </source>
</evidence>
<evidence type="ECO:0000313" key="3">
    <source>
        <dbReference type="Proteomes" id="UP000276776"/>
    </source>
</evidence>
<accession>A0A0N5CW00</accession>
<reference evidence="2 3" key="2">
    <citation type="submission" date="2018-11" db="EMBL/GenBank/DDBJ databases">
        <authorList>
            <consortium name="Pathogen Informatics"/>
        </authorList>
    </citation>
    <scope>NUCLEOTIDE SEQUENCE [LARGE SCALE GENOMIC DNA]</scope>
</reference>
<feature type="compositionally biased region" description="Low complexity" evidence="1">
    <location>
        <begin position="75"/>
        <end position="84"/>
    </location>
</feature>
<gene>
    <name evidence="2" type="ORF">TCLT_LOCUS4495</name>
</gene>
<dbReference type="OrthoDB" id="5847284at2759"/>
<reference evidence="4" key="1">
    <citation type="submission" date="2017-02" db="UniProtKB">
        <authorList>
            <consortium name="WormBaseParasite"/>
        </authorList>
    </citation>
    <scope>IDENTIFICATION</scope>
</reference>
<dbReference type="Proteomes" id="UP000276776">
    <property type="component" value="Unassembled WGS sequence"/>
</dbReference>
<organism evidence="4">
    <name type="scientific">Thelazia callipaeda</name>
    <name type="common">Oriental eyeworm</name>
    <name type="synonym">Parasitic nematode</name>
    <dbReference type="NCBI Taxonomy" id="103827"/>
    <lineage>
        <taxon>Eukaryota</taxon>
        <taxon>Metazoa</taxon>
        <taxon>Ecdysozoa</taxon>
        <taxon>Nematoda</taxon>
        <taxon>Chromadorea</taxon>
        <taxon>Rhabditida</taxon>
        <taxon>Spirurina</taxon>
        <taxon>Spiruromorpha</taxon>
        <taxon>Thelazioidea</taxon>
        <taxon>Thelaziidae</taxon>
        <taxon>Thelazia</taxon>
    </lineage>
</organism>
<keyword evidence="3" id="KW-1185">Reference proteome</keyword>
<dbReference type="AlphaFoldDB" id="A0A0N5CW00"/>
<dbReference type="EMBL" id="UYYF01004290">
    <property type="protein sequence ID" value="VDN01613.1"/>
    <property type="molecule type" value="Genomic_DNA"/>
</dbReference>
<protein>
    <submittedName>
        <fullName evidence="4">Protein kinase domain-containing protein</fullName>
    </submittedName>
</protein>
<name>A0A0N5CW00_THECL</name>
<feature type="compositionally biased region" description="Polar residues" evidence="1">
    <location>
        <begin position="89"/>
        <end position="114"/>
    </location>
</feature>
<proteinExistence type="predicted"/>
<sequence length="318" mass="36640">MESRSSMRSEEHYNSNERNVYTQCEYSDGDCDAISSSKRAEHNLMNNFREQLNLHVRRESLNTSDNKMLDQDLGHPPAAHDAPPGSCFGSLQSDSSLSGTFRSRSRSDATTSPVSCRHSMGTIVLFPNRAEKRPKSHHFRPRNERHSVCVTDLPRLKNTNSFLEPSSLFVDTGLANDSVMNNEWHKPSSTVETRSDMWNSPVLFGYLTAEISYILNSLSCKYGHYDQRTRHTGSEPTSPFSKYAIVIKELRVVREEKDHAREQNSRDLPHVSVVVERRFAGTFADYFWADVNMVCLHYRISTGCFRDFCFFYYDIWNF</sequence>
<feature type="region of interest" description="Disordered" evidence="1">
    <location>
        <begin position="66"/>
        <end position="116"/>
    </location>
</feature>